<evidence type="ECO:0000259" key="4">
    <source>
        <dbReference type="PROSITE" id="PS50983"/>
    </source>
</evidence>
<dbReference type="PANTHER" id="PTHR30535:SF4">
    <property type="entry name" value="HEMIN-BINDING PERIPLASMIC PROTEIN HMUT"/>
    <property type="match status" value="1"/>
</dbReference>
<dbReference type="PROSITE" id="PS50983">
    <property type="entry name" value="FE_B12_PBP"/>
    <property type="match status" value="1"/>
</dbReference>
<dbReference type="NCBIfam" id="NF038402">
    <property type="entry name" value="TroA_like"/>
    <property type="match status" value="1"/>
</dbReference>
<feature type="chain" id="PRO_5032360857" evidence="2">
    <location>
        <begin position="30"/>
        <end position="317"/>
    </location>
</feature>
<evidence type="ECO:0000256" key="2">
    <source>
        <dbReference type="SAM" id="SignalP"/>
    </source>
</evidence>
<dbReference type="PANTHER" id="PTHR30535">
    <property type="entry name" value="VITAMIN B12-BINDING PROTEIN"/>
    <property type="match status" value="1"/>
</dbReference>
<dbReference type="AlphaFoldDB" id="A0A848F837"/>
<name>A0A848F837_9BURK</name>
<dbReference type="EMBL" id="JABBFW010000004">
    <property type="protein sequence ID" value="NML14926.1"/>
    <property type="molecule type" value="Genomic_DNA"/>
</dbReference>
<sequence length="317" mass="34350">MPRALHSNKRTAAAWTLALLALTGTPALAPAAQPAATAAPSSASPLRLSDDAGQELVLARPARRIVSVAPHLTELLFAAGAGERVVGADAWSDYPAAARQLPRVGDSTQLDLERIVALRPELIVVWADGTSARQLQRLQALKLPIYRSRMQRLEDVAATLRRLGTLAGTGAEAEAAARRYESGLQALRARYAGRRELRVFYQIWRRPLLTVNGRHFISQALQLCGARNVFGALDPLTPTVSEEAVVQADPDAIAASRQDSGGPDPLARWRGLDSLRATRQGALLLLDADTLHRPTDRLLQGTAELCRRLDEVRARMP</sequence>
<dbReference type="CDD" id="cd01144">
    <property type="entry name" value="BtuF"/>
    <property type="match status" value="1"/>
</dbReference>
<dbReference type="InterPro" id="IPR000160">
    <property type="entry name" value="GGDEF_dom"/>
</dbReference>
<dbReference type="InterPro" id="IPR050902">
    <property type="entry name" value="ABC_Transporter_SBP"/>
</dbReference>
<evidence type="ECO:0000259" key="3">
    <source>
        <dbReference type="PROSITE" id="PS50887"/>
    </source>
</evidence>
<feature type="signal peptide" evidence="2">
    <location>
        <begin position="1"/>
        <end position="29"/>
    </location>
</feature>
<evidence type="ECO:0000256" key="1">
    <source>
        <dbReference type="ARBA" id="ARBA00022729"/>
    </source>
</evidence>
<dbReference type="Pfam" id="PF01497">
    <property type="entry name" value="Peripla_BP_2"/>
    <property type="match status" value="1"/>
</dbReference>
<dbReference type="Gene3D" id="3.40.50.1980">
    <property type="entry name" value="Nitrogenase molybdenum iron protein domain"/>
    <property type="match status" value="2"/>
</dbReference>
<protein>
    <submittedName>
        <fullName evidence="5">Cobalamin-binding protein</fullName>
    </submittedName>
</protein>
<dbReference type="RefSeq" id="WP_169159834.1">
    <property type="nucleotide sequence ID" value="NZ_JABBFW010000004.1"/>
</dbReference>
<accession>A0A848F837</accession>
<dbReference type="InterPro" id="IPR054828">
    <property type="entry name" value="Vit_B12_bind_prot"/>
</dbReference>
<keyword evidence="6" id="KW-1185">Reference proteome</keyword>
<organism evidence="5 6">
    <name type="scientific">Azohydromonas caseinilytica</name>
    <dbReference type="NCBI Taxonomy" id="2728836"/>
    <lineage>
        <taxon>Bacteria</taxon>
        <taxon>Pseudomonadati</taxon>
        <taxon>Pseudomonadota</taxon>
        <taxon>Betaproteobacteria</taxon>
        <taxon>Burkholderiales</taxon>
        <taxon>Sphaerotilaceae</taxon>
        <taxon>Azohydromonas</taxon>
    </lineage>
</organism>
<gene>
    <name evidence="5" type="ORF">HHL10_08050</name>
</gene>
<feature type="domain" description="GGDEF" evidence="3">
    <location>
        <begin position="279"/>
        <end position="317"/>
    </location>
</feature>
<evidence type="ECO:0000313" key="5">
    <source>
        <dbReference type="EMBL" id="NML14926.1"/>
    </source>
</evidence>
<dbReference type="Proteomes" id="UP000574067">
    <property type="component" value="Unassembled WGS sequence"/>
</dbReference>
<proteinExistence type="predicted"/>
<keyword evidence="1 2" id="KW-0732">Signal</keyword>
<dbReference type="PROSITE" id="PS50887">
    <property type="entry name" value="GGDEF"/>
    <property type="match status" value="1"/>
</dbReference>
<comment type="caution">
    <text evidence="5">The sequence shown here is derived from an EMBL/GenBank/DDBJ whole genome shotgun (WGS) entry which is preliminary data.</text>
</comment>
<dbReference type="InterPro" id="IPR002491">
    <property type="entry name" value="ABC_transptr_periplasmic_BD"/>
</dbReference>
<reference evidence="5 6" key="1">
    <citation type="submission" date="2020-04" db="EMBL/GenBank/DDBJ databases">
        <title>Azohydromonas sp. isolated from soil.</title>
        <authorList>
            <person name="Dahal R.H."/>
        </authorList>
    </citation>
    <scope>NUCLEOTIDE SEQUENCE [LARGE SCALE GENOMIC DNA]</scope>
    <source>
        <strain evidence="5 6">G-1-1-14</strain>
    </source>
</reference>
<dbReference type="SUPFAM" id="SSF53807">
    <property type="entry name" value="Helical backbone' metal receptor"/>
    <property type="match status" value="1"/>
</dbReference>
<evidence type="ECO:0000313" key="6">
    <source>
        <dbReference type="Proteomes" id="UP000574067"/>
    </source>
</evidence>
<feature type="domain" description="Fe/B12 periplasmic-binding" evidence="4">
    <location>
        <begin position="64"/>
        <end position="317"/>
    </location>
</feature>